<evidence type="ECO:0008006" key="3">
    <source>
        <dbReference type="Google" id="ProtNLM"/>
    </source>
</evidence>
<name>A0AAU9VDA5_EUPED</name>
<evidence type="ECO:0000313" key="1">
    <source>
        <dbReference type="EMBL" id="CAH2109244.1"/>
    </source>
</evidence>
<comment type="caution">
    <text evidence="1">The sequence shown here is derived from an EMBL/GenBank/DDBJ whole genome shotgun (WGS) entry which is preliminary data.</text>
</comment>
<dbReference type="PANTHER" id="PTHR47326">
    <property type="entry name" value="TRANSPOSABLE ELEMENT TC3 TRANSPOSASE-LIKE PROTEIN"/>
    <property type="match status" value="1"/>
</dbReference>
<dbReference type="Proteomes" id="UP001153954">
    <property type="component" value="Unassembled WGS sequence"/>
</dbReference>
<dbReference type="AlphaFoldDB" id="A0AAU9VDA5"/>
<organism evidence="1 2">
    <name type="scientific">Euphydryas editha</name>
    <name type="common">Edith's checkerspot</name>
    <dbReference type="NCBI Taxonomy" id="104508"/>
    <lineage>
        <taxon>Eukaryota</taxon>
        <taxon>Metazoa</taxon>
        <taxon>Ecdysozoa</taxon>
        <taxon>Arthropoda</taxon>
        <taxon>Hexapoda</taxon>
        <taxon>Insecta</taxon>
        <taxon>Pterygota</taxon>
        <taxon>Neoptera</taxon>
        <taxon>Endopterygota</taxon>
        <taxon>Lepidoptera</taxon>
        <taxon>Glossata</taxon>
        <taxon>Ditrysia</taxon>
        <taxon>Papilionoidea</taxon>
        <taxon>Nymphalidae</taxon>
        <taxon>Nymphalinae</taxon>
        <taxon>Euphydryas</taxon>
    </lineage>
</organism>
<dbReference type="EMBL" id="CAKOGL010000064">
    <property type="protein sequence ID" value="CAH2109244.1"/>
    <property type="molecule type" value="Genomic_DNA"/>
</dbReference>
<protein>
    <recommendedName>
        <fullName evidence="3">Tc1-like transposase DDE domain-containing protein</fullName>
    </recommendedName>
</protein>
<gene>
    <name evidence="1" type="ORF">EEDITHA_LOCUS23103</name>
</gene>
<evidence type="ECO:0000313" key="2">
    <source>
        <dbReference type="Proteomes" id="UP001153954"/>
    </source>
</evidence>
<proteinExistence type="predicted"/>
<sequence length="113" mass="13508">MRLQHDGCPAHYARSVREYLDATFPQRWIGRLGYFLWPPRSPDLNPLDFFYWGYIKEKVYKKPVTSVEDLRERIFAAAREINEAGHAQRIKQSFIRRCRACIRARGGHFEYML</sequence>
<dbReference type="PANTHER" id="PTHR47326:SF1">
    <property type="entry name" value="HTH PSQ-TYPE DOMAIN-CONTAINING PROTEIN"/>
    <property type="match status" value="1"/>
</dbReference>
<accession>A0AAU9VDA5</accession>
<dbReference type="GO" id="GO:0003676">
    <property type="term" value="F:nucleic acid binding"/>
    <property type="evidence" value="ECO:0007669"/>
    <property type="project" value="InterPro"/>
</dbReference>
<reference evidence="1" key="1">
    <citation type="submission" date="2022-03" db="EMBL/GenBank/DDBJ databases">
        <authorList>
            <person name="Tunstrom K."/>
        </authorList>
    </citation>
    <scope>NUCLEOTIDE SEQUENCE</scope>
</reference>
<keyword evidence="2" id="KW-1185">Reference proteome</keyword>
<dbReference type="Gene3D" id="3.30.420.10">
    <property type="entry name" value="Ribonuclease H-like superfamily/Ribonuclease H"/>
    <property type="match status" value="1"/>
</dbReference>
<dbReference type="InterPro" id="IPR036397">
    <property type="entry name" value="RNaseH_sf"/>
</dbReference>